<keyword evidence="6 7" id="KW-0067">ATP-binding</keyword>
<dbReference type="InterPro" id="IPR011009">
    <property type="entry name" value="Kinase-like_dom_sf"/>
</dbReference>
<dbReference type="GO" id="GO:0005524">
    <property type="term" value="F:ATP binding"/>
    <property type="evidence" value="ECO:0007669"/>
    <property type="project" value="UniProtKB-UniRule"/>
</dbReference>
<dbReference type="Proteomes" id="UP000249616">
    <property type="component" value="Chromosome"/>
</dbReference>
<evidence type="ECO:0000313" key="12">
    <source>
        <dbReference type="Proteomes" id="UP000249616"/>
    </source>
</evidence>
<dbReference type="PANTHER" id="PTHR43289:SF6">
    <property type="entry name" value="SERINE_THREONINE-PROTEIN KINASE NEKL-3"/>
    <property type="match status" value="1"/>
</dbReference>
<evidence type="ECO:0000256" key="8">
    <source>
        <dbReference type="SAM" id="MobiDB-lite"/>
    </source>
</evidence>
<feature type="transmembrane region" description="Helical" evidence="9">
    <location>
        <begin position="415"/>
        <end position="436"/>
    </location>
</feature>
<feature type="domain" description="Protein kinase" evidence="10">
    <location>
        <begin position="86"/>
        <end position="342"/>
    </location>
</feature>
<dbReference type="GO" id="GO:0004674">
    <property type="term" value="F:protein serine/threonine kinase activity"/>
    <property type="evidence" value="ECO:0007669"/>
    <property type="project" value="UniProtKB-KW"/>
</dbReference>
<keyword evidence="4 7" id="KW-0547">Nucleotide-binding</keyword>
<evidence type="ECO:0000256" key="5">
    <source>
        <dbReference type="ARBA" id="ARBA00022777"/>
    </source>
</evidence>
<dbReference type="InterPro" id="IPR000719">
    <property type="entry name" value="Prot_kinase_dom"/>
</dbReference>
<evidence type="ECO:0000256" key="9">
    <source>
        <dbReference type="SAM" id="Phobius"/>
    </source>
</evidence>
<gene>
    <name evidence="11" type="ORF">DN051_08315</name>
</gene>
<keyword evidence="2 11" id="KW-0723">Serine/threonine-protein kinase</keyword>
<organism evidence="11 12">
    <name type="scientific">Streptomyces cadmiisoli</name>
    <dbReference type="NCBI Taxonomy" id="2184053"/>
    <lineage>
        <taxon>Bacteria</taxon>
        <taxon>Bacillati</taxon>
        <taxon>Actinomycetota</taxon>
        <taxon>Actinomycetes</taxon>
        <taxon>Kitasatosporales</taxon>
        <taxon>Streptomycetaceae</taxon>
        <taxon>Streptomyces</taxon>
        <taxon>Streptomyces aurantiacus group</taxon>
    </lineage>
</organism>
<evidence type="ECO:0000256" key="1">
    <source>
        <dbReference type="ARBA" id="ARBA00012513"/>
    </source>
</evidence>
<keyword evidence="9" id="KW-1133">Transmembrane helix</keyword>
<evidence type="ECO:0000256" key="6">
    <source>
        <dbReference type="ARBA" id="ARBA00022840"/>
    </source>
</evidence>
<name>A0A2Z4IVN3_9ACTN</name>
<reference evidence="11 12" key="1">
    <citation type="journal article" date="2019" name="Int. J. Syst. Evol. Microbiol.">
        <title>Streptomyces cadmiisoli sp. nov., a novel actinomycete isolated from cadmium-contaminated soil.</title>
        <authorList>
            <person name="Li K."/>
            <person name="Tang X."/>
            <person name="Zhao J."/>
            <person name="Guo Y."/>
            <person name="Tang Y."/>
            <person name="Gao J."/>
        </authorList>
    </citation>
    <scope>NUCLEOTIDE SEQUENCE [LARGE SCALE GENOMIC DNA]</scope>
    <source>
        <strain evidence="11 12">ZFG47</strain>
    </source>
</reference>
<evidence type="ECO:0000313" key="11">
    <source>
        <dbReference type="EMBL" id="AWW36626.1"/>
    </source>
</evidence>
<feature type="region of interest" description="Disordered" evidence="8">
    <location>
        <begin position="440"/>
        <end position="515"/>
    </location>
</feature>
<feature type="compositionally biased region" description="Pro residues" evidence="8">
    <location>
        <begin position="352"/>
        <end position="368"/>
    </location>
</feature>
<evidence type="ECO:0000256" key="7">
    <source>
        <dbReference type="PROSITE-ProRule" id="PRU10141"/>
    </source>
</evidence>
<feature type="binding site" evidence="7">
    <location>
        <position position="115"/>
    </location>
    <ligand>
        <name>ATP</name>
        <dbReference type="ChEBI" id="CHEBI:30616"/>
    </ligand>
</feature>
<feature type="compositionally biased region" description="Basic residues" evidence="8">
    <location>
        <begin position="389"/>
        <end position="403"/>
    </location>
</feature>
<accession>A0A2Z4IVN3</accession>
<evidence type="ECO:0000256" key="3">
    <source>
        <dbReference type="ARBA" id="ARBA00022679"/>
    </source>
</evidence>
<dbReference type="PROSITE" id="PS00108">
    <property type="entry name" value="PROTEIN_KINASE_ST"/>
    <property type="match status" value="1"/>
</dbReference>
<dbReference type="SMART" id="SM00220">
    <property type="entry name" value="S_TKc"/>
    <property type="match status" value="1"/>
</dbReference>
<dbReference type="EC" id="2.7.11.1" evidence="1"/>
<dbReference type="EMBL" id="CP030073">
    <property type="protein sequence ID" value="AWW36626.1"/>
    <property type="molecule type" value="Genomic_DNA"/>
</dbReference>
<dbReference type="AlphaFoldDB" id="A0A2Z4IVN3"/>
<proteinExistence type="predicted"/>
<dbReference type="PROSITE" id="PS50011">
    <property type="entry name" value="PROTEIN_KINASE_DOM"/>
    <property type="match status" value="1"/>
</dbReference>
<dbReference type="KEGG" id="scad:DN051_08315"/>
<dbReference type="PANTHER" id="PTHR43289">
    <property type="entry name" value="MITOGEN-ACTIVATED PROTEIN KINASE KINASE KINASE 20-RELATED"/>
    <property type="match status" value="1"/>
</dbReference>
<dbReference type="SUPFAM" id="SSF56112">
    <property type="entry name" value="Protein kinase-like (PK-like)"/>
    <property type="match status" value="1"/>
</dbReference>
<dbReference type="CDD" id="cd14014">
    <property type="entry name" value="STKc_PknB_like"/>
    <property type="match status" value="1"/>
</dbReference>
<evidence type="ECO:0000259" key="10">
    <source>
        <dbReference type="PROSITE" id="PS50011"/>
    </source>
</evidence>
<protein>
    <recommendedName>
        <fullName evidence="1">non-specific serine/threonine protein kinase</fullName>
        <ecNumber evidence="1">2.7.11.1</ecNumber>
    </recommendedName>
</protein>
<dbReference type="InterPro" id="IPR008271">
    <property type="entry name" value="Ser/Thr_kinase_AS"/>
</dbReference>
<dbReference type="Gene3D" id="1.10.510.10">
    <property type="entry name" value="Transferase(Phosphotransferase) domain 1"/>
    <property type="match status" value="1"/>
</dbReference>
<feature type="region of interest" description="Disordered" evidence="8">
    <location>
        <begin position="349"/>
        <end position="406"/>
    </location>
</feature>
<dbReference type="Pfam" id="PF00069">
    <property type="entry name" value="Pkinase"/>
    <property type="match status" value="1"/>
</dbReference>
<keyword evidence="9" id="KW-0812">Transmembrane</keyword>
<feature type="compositionally biased region" description="Basic and acidic residues" evidence="8">
    <location>
        <begin position="485"/>
        <end position="507"/>
    </location>
</feature>
<keyword evidence="5 11" id="KW-0418">Kinase</keyword>
<dbReference type="InterPro" id="IPR017441">
    <property type="entry name" value="Protein_kinase_ATP_BS"/>
</dbReference>
<feature type="region of interest" description="Disordered" evidence="8">
    <location>
        <begin position="1"/>
        <end position="52"/>
    </location>
</feature>
<evidence type="ECO:0000256" key="4">
    <source>
        <dbReference type="ARBA" id="ARBA00022741"/>
    </source>
</evidence>
<dbReference type="PROSITE" id="PS00107">
    <property type="entry name" value="PROTEIN_KINASE_ATP"/>
    <property type="match status" value="1"/>
</dbReference>
<keyword evidence="3" id="KW-0808">Transferase</keyword>
<sequence length="515" mass="54288">MTGTTGEVPEGTSRTASPRPERRPARPVGGRPGAPGDHDHGSTAGTLWQLRHPPTITRELAVSCGRRRRDVTQHEDVTQVLIAGRYRLHDRIGQGAMGEVWRAYDETLGRPVAVKLLLPQDSDPTAVSRFRLEAQTAGRLHHPCVVGVLDFGDHESRLFLVMELVDGDSLAGLLAGSGPQPADRVARIAAHAAAGLFAAHQQGIVHRDIKPANLLLDADGTLKIGDFGIARFLDDPAAALTATGQIVGTSLYLAPERALGQPAGPASDVYSLGCVLYQLLTGRPPFQADTAIAILHQHLDAVPVPPRQLGADVPPAFESYLLGLLAKQPEHRPGADRVADWFASGAWQGRPEPLPPAAPTPAPAPAPVAPRTDAGTGPATTYVLPSSSRRARRAVPAARRGRPGARELVGHRPRVVAAAGGVVLFVTAMLIGMAWFSPDNTSTEKSQHDPPGTSGPVATPGTGEADTSRTPAVVAEPSAPAPSTGEERPGDRRDPRGNDKERGSRGDDDNEDDDD</sequence>
<dbReference type="Gene3D" id="3.30.200.20">
    <property type="entry name" value="Phosphorylase Kinase, domain 1"/>
    <property type="match status" value="1"/>
</dbReference>
<evidence type="ECO:0000256" key="2">
    <source>
        <dbReference type="ARBA" id="ARBA00022527"/>
    </source>
</evidence>
<dbReference type="FunFam" id="1.10.510.10:FF:000021">
    <property type="entry name" value="Serine/threonine protein kinase"/>
    <property type="match status" value="1"/>
</dbReference>
<keyword evidence="12" id="KW-1185">Reference proteome</keyword>
<feature type="compositionally biased region" description="Low complexity" evidence="8">
    <location>
        <begin position="471"/>
        <end position="483"/>
    </location>
</feature>
<keyword evidence="9" id="KW-0472">Membrane</keyword>